<dbReference type="FunFam" id="3.90.550.10:FF:000130">
    <property type="entry name" value="Family 2 glycosyl transferase"/>
    <property type="match status" value="1"/>
</dbReference>
<dbReference type="InterPro" id="IPR001173">
    <property type="entry name" value="Glyco_trans_2-like"/>
</dbReference>
<keyword evidence="4" id="KW-1185">Reference proteome</keyword>
<sequence length="251" mass="29458">MNTNRPLVSIVTPVFNSEKFIGEMIESVQQQTYSHWELIMVDDRSTDRSVEIINKKSQEDGRIKLISLKENKGAAIARNTAIQEARGKYLAFLDSDDLWLPQKLEKQVQFMEKHKYVFSFTAYRLIKEDGEKRNKVIPAPAVISYEYLLKNTIIGCLTVMINIEEVGKVQMPTIRTRQDFVLWLQILKSGYHAYGINEELACYRKVQHSISSNKWKTAKRNWEIYRQFEKLPFLKACYVFMNYAWNGLRKV</sequence>
<evidence type="ECO:0000259" key="2">
    <source>
        <dbReference type="Pfam" id="PF00535"/>
    </source>
</evidence>
<feature type="domain" description="Glycosyltransferase 2-like" evidence="2">
    <location>
        <begin position="9"/>
        <end position="137"/>
    </location>
</feature>
<dbReference type="AlphaFoldDB" id="A0A162DUG6"/>
<dbReference type="STRING" id="519424.AZF04_18675"/>
<organism evidence="3 4">
    <name type="scientific">Alkalihalobacillus trypoxylicola</name>
    <dbReference type="NCBI Taxonomy" id="519424"/>
    <lineage>
        <taxon>Bacteria</taxon>
        <taxon>Bacillati</taxon>
        <taxon>Bacillota</taxon>
        <taxon>Bacilli</taxon>
        <taxon>Bacillales</taxon>
        <taxon>Bacillaceae</taxon>
        <taxon>Alkalihalobacillus</taxon>
    </lineage>
</organism>
<dbReference type="RefSeq" id="WP_061948796.1">
    <property type="nucleotide sequence ID" value="NZ_LTAO01000014.1"/>
</dbReference>
<dbReference type="InterPro" id="IPR029044">
    <property type="entry name" value="Nucleotide-diphossugar_trans"/>
</dbReference>
<name>A0A162DUG6_9BACI</name>
<keyword evidence="3" id="KW-0808">Transferase</keyword>
<dbReference type="EMBL" id="LTAO01000014">
    <property type="protein sequence ID" value="KYG30871.1"/>
    <property type="molecule type" value="Genomic_DNA"/>
</dbReference>
<dbReference type="GO" id="GO:0016758">
    <property type="term" value="F:hexosyltransferase activity"/>
    <property type="evidence" value="ECO:0007669"/>
    <property type="project" value="UniProtKB-ARBA"/>
</dbReference>
<accession>A0A162DUG6</accession>
<comment type="caution">
    <text evidence="3">The sequence shown here is derived from an EMBL/GenBank/DDBJ whole genome shotgun (WGS) entry which is preliminary data.</text>
</comment>
<dbReference type="OrthoDB" id="9785185at2"/>
<dbReference type="PANTHER" id="PTHR22916">
    <property type="entry name" value="GLYCOSYLTRANSFERASE"/>
    <property type="match status" value="1"/>
</dbReference>
<dbReference type="Gene3D" id="3.90.550.10">
    <property type="entry name" value="Spore Coat Polysaccharide Biosynthesis Protein SpsA, Chain A"/>
    <property type="match status" value="1"/>
</dbReference>
<gene>
    <name evidence="3" type="ORF">AZF04_18675</name>
</gene>
<evidence type="ECO:0000313" key="3">
    <source>
        <dbReference type="EMBL" id="KYG30871.1"/>
    </source>
</evidence>
<proteinExistence type="inferred from homology"/>
<dbReference type="Proteomes" id="UP000075806">
    <property type="component" value="Unassembled WGS sequence"/>
</dbReference>
<protein>
    <submittedName>
        <fullName evidence="3">Glycosyl transferase</fullName>
    </submittedName>
</protein>
<dbReference type="CDD" id="cd00761">
    <property type="entry name" value="Glyco_tranf_GTA_type"/>
    <property type="match status" value="1"/>
</dbReference>
<reference evidence="3" key="1">
    <citation type="submission" date="2016-02" db="EMBL/GenBank/DDBJ databases">
        <title>Genome sequence of Bacillus trypoxylicola KCTC 13244(T).</title>
        <authorList>
            <person name="Jeong H."/>
            <person name="Park S.-H."/>
            <person name="Choi S.-K."/>
        </authorList>
    </citation>
    <scope>NUCLEOTIDE SEQUENCE [LARGE SCALE GENOMIC DNA]</scope>
    <source>
        <strain evidence="3">KCTC 13244</strain>
    </source>
</reference>
<evidence type="ECO:0000313" key="4">
    <source>
        <dbReference type="Proteomes" id="UP000075806"/>
    </source>
</evidence>
<dbReference type="PANTHER" id="PTHR22916:SF3">
    <property type="entry name" value="UDP-GLCNAC:BETAGAL BETA-1,3-N-ACETYLGLUCOSAMINYLTRANSFERASE-LIKE PROTEIN 1"/>
    <property type="match status" value="1"/>
</dbReference>
<comment type="similarity">
    <text evidence="1">Belongs to the glycosyltransferase 2 family.</text>
</comment>
<dbReference type="Pfam" id="PF00535">
    <property type="entry name" value="Glycos_transf_2"/>
    <property type="match status" value="1"/>
</dbReference>
<dbReference type="SUPFAM" id="SSF53448">
    <property type="entry name" value="Nucleotide-diphospho-sugar transferases"/>
    <property type="match status" value="1"/>
</dbReference>
<evidence type="ECO:0000256" key="1">
    <source>
        <dbReference type="ARBA" id="ARBA00006739"/>
    </source>
</evidence>